<protein>
    <submittedName>
        <fullName evidence="6">AcrR family transcriptional regulator</fullName>
    </submittedName>
</protein>
<feature type="DNA-binding region" description="H-T-H motif" evidence="4">
    <location>
        <begin position="40"/>
        <end position="59"/>
    </location>
</feature>
<evidence type="ECO:0000256" key="2">
    <source>
        <dbReference type="ARBA" id="ARBA00023125"/>
    </source>
</evidence>
<dbReference type="RefSeq" id="WP_162231818.1">
    <property type="nucleotide sequence ID" value="NZ_JACIEQ010000002.1"/>
</dbReference>
<dbReference type="PRINTS" id="PR00455">
    <property type="entry name" value="HTHTETR"/>
</dbReference>
<dbReference type="EMBL" id="JACIEQ010000002">
    <property type="protein sequence ID" value="MBB4021990.1"/>
    <property type="molecule type" value="Genomic_DNA"/>
</dbReference>
<keyword evidence="3" id="KW-0804">Transcription</keyword>
<keyword evidence="1" id="KW-0805">Transcription regulation</keyword>
<dbReference type="PANTHER" id="PTHR30055:SF234">
    <property type="entry name" value="HTH-TYPE TRANSCRIPTIONAL REGULATOR BETI"/>
    <property type="match status" value="1"/>
</dbReference>
<dbReference type="PROSITE" id="PS50977">
    <property type="entry name" value="HTH_TETR_2"/>
    <property type="match status" value="1"/>
</dbReference>
<dbReference type="Gene3D" id="1.10.357.10">
    <property type="entry name" value="Tetracycline Repressor, domain 2"/>
    <property type="match status" value="1"/>
</dbReference>
<dbReference type="SUPFAM" id="SSF48498">
    <property type="entry name" value="Tetracyclin repressor-like, C-terminal domain"/>
    <property type="match status" value="1"/>
</dbReference>
<dbReference type="AlphaFoldDB" id="A0A840CA81"/>
<keyword evidence="2 4" id="KW-0238">DNA-binding</keyword>
<name>A0A840CA81_9RHOB</name>
<dbReference type="GO" id="GO:0003700">
    <property type="term" value="F:DNA-binding transcription factor activity"/>
    <property type="evidence" value="ECO:0007669"/>
    <property type="project" value="TreeGrafter"/>
</dbReference>
<gene>
    <name evidence="6" type="ORF">GGR17_001799</name>
</gene>
<comment type="caution">
    <text evidence="6">The sequence shown here is derived from an EMBL/GenBank/DDBJ whole genome shotgun (WGS) entry which is preliminary data.</text>
</comment>
<dbReference type="Pfam" id="PF00440">
    <property type="entry name" value="TetR_N"/>
    <property type="match status" value="1"/>
</dbReference>
<evidence type="ECO:0000256" key="4">
    <source>
        <dbReference type="PROSITE-ProRule" id="PRU00335"/>
    </source>
</evidence>
<dbReference type="InterPro" id="IPR015292">
    <property type="entry name" value="Tscrpt_reg_YbiH_C"/>
</dbReference>
<keyword evidence="7" id="KW-1185">Reference proteome</keyword>
<dbReference type="Gene3D" id="1.10.10.60">
    <property type="entry name" value="Homeodomain-like"/>
    <property type="match status" value="1"/>
</dbReference>
<dbReference type="SUPFAM" id="SSF46689">
    <property type="entry name" value="Homeodomain-like"/>
    <property type="match status" value="1"/>
</dbReference>
<accession>A0A840CA81</accession>
<dbReference type="InterPro" id="IPR001647">
    <property type="entry name" value="HTH_TetR"/>
</dbReference>
<reference evidence="6" key="1">
    <citation type="submission" date="2020-08" db="EMBL/GenBank/DDBJ databases">
        <title>Genomic Encyclopedia of Type Strains, Phase IV (KMG-IV): sequencing the most valuable type-strain genomes for metagenomic binning, comparative biology and taxonomic classification.</title>
        <authorList>
            <person name="Goeker M."/>
        </authorList>
    </citation>
    <scope>NUCLEOTIDE SEQUENCE [LARGE SCALE GENOMIC DNA]</scope>
    <source>
        <strain evidence="6">DSM 105040</strain>
    </source>
</reference>
<dbReference type="InterPro" id="IPR036271">
    <property type="entry name" value="Tet_transcr_reg_TetR-rel_C_sf"/>
</dbReference>
<proteinExistence type="predicted"/>
<evidence type="ECO:0000256" key="1">
    <source>
        <dbReference type="ARBA" id="ARBA00023015"/>
    </source>
</evidence>
<evidence type="ECO:0000256" key="3">
    <source>
        <dbReference type="ARBA" id="ARBA00023163"/>
    </source>
</evidence>
<evidence type="ECO:0000313" key="7">
    <source>
        <dbReference type="Proteomes" id="UP000585681"/>
    </source>
</evidence>
<dbReference type="Pfam" id="PF09209">
    <property type="entry name" value="CecR_C"/>
    <property type="match status" value="1"/>
</dbReference>
<sequence length="224" mass="24016">MKVNESLSPNGHAARSDATRAKLIAAAIEAFGAHGYGATRLRDLARRSGAGLAAVSYHFGGKKELYLAAAGVIAGGIRDRFDPVAEALVHGPERDPVRRLEQALTAMFRIVVSAQIPPAWIQFMSRCERENDEAFGIIQDQGVSRLVQAVASVLATVENGAGGGVDLRMRVAAMIMMIFSLRSQRNLTLSVLGWDEIGAAEIARMEAFIRQIGVRDAIGGPQHP</sequence>
<organism evidence="6 7">
    <name type="scientific">Actibacterium naphthalenivorans</name>
    <dbReference type="NCBI Taxonomy" id="1614693"/>
    <lineage>
        <taxon>Bacteria</taxon>
        <taxon>Pseudomonadati</taxon>
        <taxon>Pseudomonadota</taxon>
        <taxon>Alphaproteobacteria</taxon>
        <taxon>Rhodobacterales</taxon>
        <taxon>Roseobacteraceae</taxon>
        <taxon>Actibacterium</taxon>
    </lineage>
</organism>
<dbReference type="PANTHER" id="PTHR30055">
    <property type="entry name" value="HTH-TYPE TRANSCRIPTIONAL REGULATOR RUTR"/>
    <property type="match status" value="1"/>
</dbReference>
<dbReference type="GO" id="GO:0000976">
    <property type="term" value="F:transcription cis-regulatory region binding"/>
    <property type="evidence" value="ECO:0007669"/>
    <property type="project" value="TreeGrafter"/>
</dbReference>
<feature type="domain" description="HTH tetR-type" evidence="5">
    <location>
        <begin position="17"/>
        <end position="77"/>
    </location>
</feature>
<evidence type="ECO:0000259" key="5">
    <source>
        <dbReference type="PROSITE" id="PS50977"/>
    </source>
</evidence>
<dbReference type="InterPro" id="IPR009057">
    <property type="entry name" value="Homeodomain-like_sf"/>
</dbReference>
<dbReference type="Proteomes" id="UP000585681">
    <property type="component" value="Unassembled WGS sequence"/>
</dbReference>
<dbReference type="InterPro" id="IPR050109">
    <property type="entry name" value="HTH-type_TetR-like_transc_reg"/>
</dbReference>
<evidence type="ECO:0000313" key="6">
    <source>
        <dbReference type="EMBL" id="MBB4021990.1"/>
    </source>
</evidence>